<dbReference type="SUPFAM" id="SSF52540">
    <property type="entry name" value="P-loop containing nucleoside triphosphate hydrolases"/>
    <property type="match status" value="1"/>
</dbReference>
<sequence>GVKGGCGVSLLATNLGAALASNDASLLIDLNPLLGSDDLLLDISVQKSWLDLLPVAGELTQHHLDLAAACHASGLRLLGAPPGCGDTVKRADLVKLLKGLKKRFAWILLDIPAMRVDYAQAAFPIADILLLVSTLDPQALRSAKRLVQTLPSELRQKTGIIFNQVMRGHPAQPKATAASLGLPLLGVLPFDQHATGRQVNFGQLCVDDPRSPYGKAVAHLASRLTGGAAQRQMGSSTDMPRHPVGGQEMKEKRS</sequence>
<dbReference type="InterPro" id="IPR050625">
    <property type="entry name" value="ParA/MinD_ATPase"/>
</dbReference>
<evidence type="ECO:0008006" key="3">
    <source>
        <dbReference type="Google" id="ProtNLM"/>
    </source>
</evidence>
<dbReference type="AlphaFoldDB" id="X1C256"/>
<organism evidence="2">
    <name type="scientific">marine sediment metagenome</name>
    <dbReference type="NCBI Taxonomy" id="412755"/>
    <lineage>
        <taxon>unclassified sequences</taxon>
        <taxon>metagenomes</taxon>
        <taxon>ecological metagenomes</taxon>
    </lineage>
</organism>
<proteinExistence type="predicted"/>
<name>X1C256_9ZZZZ</name>
<evidence type="ECO:0000313" key="2">
    <source>
        <dbReference type="EMBL" id="GAG87437.1"/>
    </source>
</evidence>
<protein>
    <recommendedName>
        <fullName evidence="3">AAA domain-containing protein</fullName>
    </recommendedName>
</protein>
<dbReference type="Gene3D" id="3.40.50.300">
    <property type="entry name" value="P-loop containing nucleotide triphosphate hydrolases"/>
    <property type="match status" value="1"/>
</dbReference>
<dbReference type="InterPro" id="IPR017746">
    <property type="entry name" value="Cellulose_synthase_operon_BcsQ"/>
</dbReference>
<dbReference type="PANTHER" id="PTHR43384:SF13">
    <property type="entry name" value="SLR0110 PROTEIN"/>
    <property type="match status" value="1"/>
</dbReference>
<dbReference type="GO" id="GO:0005524">
    <property type="term" value="F:ATP binding"/>
    <property type="evidence" value="ECO:0007669"/>
    <property type="project" value="TreeGrafter"/>
</dbReference>
<dbReference type="PANTHER" id="PTHR43384">
    <property type="entry name" value="SEPTUM SITE-DETERMINING PROTEIN MIND HOMOLOG, CHLOROPLASTIC-RELATED"/>
    <property type="match status" value="1"/>
</dbReference>
<dbReference type="EMBL" id="BART01018220">
    <property type="protein sequence ID" value="GAG87437.1"/>
    <property type="molecule type" value="Genomic_DNA"/>
</dbReference>
<dbReference type="GO" id="GO:0051782">
    <property type="term" value="P:negative regulation of cell division"/>
    <property type="evidence" value="ECO:0007669"/>
    <property type="project" value="TreeGrafter"/>
</dbReference>
<evidence type="ECO:0000256" key="1">
    <source>
        <dbReference type="SAM" id="MobiDB-lite"/>
    </source>
</evidence>
<feature type="non-terminal residue" evidence="2">
    <location>
        <position position="1"/>
    </location>
</feature>
<comment type="caution">
    <text evidence="2">The sequence shown here is derived from an EMBL/GenBank/DDBJ whole genome shotgun (WGS) entry which is preliminary data.</text>
</comment>
<dbReference type="GO" id="GO:0005829">
    <property type="term" value="C:cytosol"/>
    <property type="evidence" value="ECO:0007669"/>
    <property type="project" value="TreeGrafter"/>
</dbReference>
<feature type="region of interest" description="Disordered" evidence="1">
    <location>
        <begin position="224"/>
        <end position="254"/>
    </location>
</feature>
<accession>X1C256</accession>
<dbReference type="GO" id="GO:0016887">
    <property type="term" value="F:ATP hydrolysis activity"/>
    <property type="evidence" value="ECO:0007669"/>
    <property type="project" value="TreeGrafter"/>
</dbReference>
<dbReference type="Pfam" id="PF06564">
    <property type="entry name" value="CBP_BcsQ"/>
    <property type="match status" value="1"/>
</dbReference>
<reference evidence="2" key="1">
    <citation type="journal article" date="2014" name="Front. Microbiol.">
        <title>High frequency of phylogenetically diverse reductive dehalogenase-homologous genes in deep subseafloor sedimentary metagenomes.</title>
        <authorList>
            <person name="Kawai M."/>
            <person name="Futagami T."/>
            <person name="Toyoda A."/>
            <person name="Takaki Y."/>
            <person name="Nishi S."/>
            <person name="Hori S."/>
            <person name="Arai W."/>
            <person name="Tsubouchi T."/>
            <person name="Morono Y."/>
            <person name="Uchiyama I."/>
            <person name="Ito T."/>
            <person name="Fujiyama A."/>
            <person name="Inagaki F."/>
            <person name="Takami H."/>
        </authorList>
    </citation>
    <scope>NUCLEOTIDE SEQUENCE</scope>
    <source>
        <strain evidence="2">Expedition CK06-06</strain>
    </source>
</reference>
<dbReference type="GO" id="GO:0009898">
    <property type="term" value="C:cytoplasmic side of plasma membrane"/>
    <property type="evidence" value="ECO:0007669"/>
    <property type="project" value="TreeGrafter"/>
</dbReference>
<gene>
    <name evidence="2" type="ORF">S01H4_34437</name>
</gene>
<dbReference type="InterPro" id="IPR027417">
    <property type="entry name" value="P-loop_NTPase"/>
</dbReference>